<keyword evidence="2" id="KW-0472">Membrane</keyword>
<dbReference type="AlphaFoldDB" id="A0A7V7QNR8"/>
<feature type="chain" id="PRO_5038480216" evidence="3">
    <location>
        <begin position="26"/>
        <end position="336"/>
    </location>
</feature>
<gene>
    <name evidence="5" type="ORF">F7O84_01695</name>
</gene>
<feature type="region of interest" description="Disordered" evidence="1">
    <location>
        <begin position="31"/>
        <end position="56"/>
    </location>
</feature>
<comment type="caution">
    <text evidence="5">The sequence shown here is derived from an EMBL/GenBank/DDBJ whole genome shotgun (WGS) entry which is preliminary data.</text>
</comment>
<dbReference type="InterPro" id="IPR025645">
    <property type="entry name" value="DUF4349"/>
</dbReference>
<accession>A0A7V7QNR8</accession>
<feature type="domain" description="DUF4349" evidence="4">
    <location>
        <begin position="84"/>
        <end position="296"/>
    </location>
</feature>
<keyword evidence="2" id="KW-1133">Transmembrane helix</keyword>
<organism evidence="5 6">
    <name type="scientific">Candidatus Galacturonatibacter soehngenii</name>
    <dbReference type="NCBI Taxonomy" id="2307010"/>
    <lineage>
        <taxon>Bacteria</taxon>
        <taxon>Bacillati</taxon>
        <taxon>Bacillota</taxon>
        <taxon>Clostridia</taxon>
        <taxon>Lachnospirales</taxon>
        <taxon>Lachnospiraceae</taxon>
        <taxon>Candidatus Galacturonatibacter</taxon>
    </lineage>
</organism>
<protein>
    <submittedName>
        <fullName evidence="5">DUF4349 domain-containing protein</fullName>
    </submittedName>
</protein>
<dbReference type="EMBL" id="WAGX01000003">
    <property type="protein sequence ID" value="KAB1440568.1"/>
    <property type="molecule type" value="Genomic_DNA"/>
</dbReference>
<dbReference type="OrthoDB" id="2162337at2"/>
<feature type="compositionally biased region" description="Polar residues" evidence="1">
    <location>
        <begin position="32"/>
        <end position="49"/>
    </location>
</feature>
<evidence type="ECO:0000313" key="6">
    <source>
        <dbReference type="Proteomes" id="UP000461768"/>
    </source>
</evidence>
<feature type="signal peptide" evidence="3">
    <location>
        <begin position="1"/>
        <end position="25"/>
    </location>
</feature>
<dbReference type="Pfam" id="PF14257">
    <property type="entry name" value="DUF4349"/>
    <property type="match status" value="1"/>
</dbReference>
<keyword evidence="6" id="KW-1185">Reference proteome</keyword>
<evidence type="ECO:0000256" key="2">
    <source>
        <dbReference type="SAM" id="Phobius"/>
    </source>
</evidence>
<feature type="transmembrane region" description="Helical" evidence="2">
    <location>
        <begin position="276"/>
        <end position="299"/>
    </location>
</feature>
<reference evidence="5 6" key="1">
    <citation type="submission" date="2019-09" db="EMBL/GenBank/DDBJ databases">
        <authorList>
            <person name="Valk L.C."/>
        </authorList>
    </citation>
    <scope>NUCLEOTIDE SEQUENCE [LARGE SCALE GENOMIC DNA]</scope>
    <source>
        <strain evidence="5">GalUA</strain>
    </source>
</reference>
<reference evidence="5 6" key="2">
    <citation type="submission" date="2020-02" db="EMBL/GenBank/DDBJ databases">
        <title>Candidatus Galacturonibacter soehngenii shows hetero-acetogenic catabolism of galacturonic acid but lacks a canonical carbon monoxide dehydrogenase/acetyl-CoA synthase complex.</title>
        <authorList>
            <person name="Diender M."/>
            <person name="Stouten G.R."/>
            <person name="Petersen J.F."/>
            <person name="Nielsen P.H."/>
            <person name="Dueholm M.S."/>
            <person name="Pronk J.T."/>
            <person name="Van Loosdrecht M.C.M."/>
        </authorList>
    </citation>
    <scope>NUCLEOTIDE SEQUENCE [LARGE SCALE GENOMIC DNA]</scope>
    <source>
        <strain evidence="5">GalUA</strain>
    </source>
</reference>
<dbReference type="Proteomes" id="UP000461768">
    <property type="component" value="Unassembled WGS sequence"/>
</dbReference>
<dbReference type="PROSITE" id="PS51257">
    <property type="entry name" value="PROKAR_LIPOPROTEIN"/>
    <property type="match status" value="1"/>
</dbReference>
<sequence>MSMKRRKLKQMLAGVVIATNILALAACGSSKGADTTTEQSVNMESSSGVEMSDSKADMATPQEGAVGIESQTEIMNDTSQISGQKLIKEVSMSVETKTFDDFINELTAQIGSFGGYVENLDISGGSYEYENYRSGYLVARIPAERLDGFVKIVKDRGNVIRANEQTTDVTLQYVDTESRLKALKIEQETLMTLLENATKMEDIIAIQSQLTQVRYEIESKESQIRTYDNLVNYSTVRIDFAEVDRETQVETKSFANQIKAKLSDNVYAIKEGFKNFLIEFIAALPYLILWGVIIFAFVIGGKKIYKKHINKIVKGKTITNNKETINQEDNEKNKKE</sequence>
<proteinExistence type="predicted"/>
<keyword evidence="3" id="KW-0732">Signal</keyword>
<name>A0A7V7QNR8_9FIRM</name>
<evidence type="ECO:0000259" key="4">
    <source>
        <dbReference type="Pfam" id="PF14257"/>
    </source>
</evidence>
<keyword evidence="2" id="KW-0812">Transmembrane</keyword>
<evidence type="ECO:0000256" key="3">
    <source>
        <dbReference type="SAM" id="SignalP"/>
    </source>
</evidence>
<evidence type="ECO:0000313" key="5">
    <source>
        <dbReference type="EMBL" id="KAB1440568.1"/>
    </source>
</evidence>
<evidence type="ECO:0000256" key="1">
    <source>
        <dbReference type="SAM" id="MobiDB-lite"/>
    </source>
</evidence>